<evidence type="ECO:0000256" key="2">
    <source>
        <dbReference type="ARBA" id="ARBA00022448"/>
    </source>
</evidence>
<feature type="transmembrane region" description="Helical" evidence="7">
    <location>
        <begin position="150"/>
        <end position="170"/>
    </location>
</feature>
<name>A0A0S2LZY5_9MICC</name>
<evidence type="ECO:0000256" key="3">
    <source>
        <dbReference type="ARBA" id="ARBA00022692"/>
    </source>
</evidence>
<evidence type="ECO:0008006" key="10">
    <source>
        <dbReference type="Google" id="ProtNLM"/>
    </source>
</evidence>
<gene>
    <name evidence="8" type="ORF">AS189_11095</name>
</gene>
<keyword evidence="2" id="KW-0813">Transport</keyword>
<evidence type="ECO:0000256" key="4">
    <source>
        <dbReference type="ARBA" id="ARBA00022989"/>
    </source>
</evidence>
<organism evidence="8 9">
    <name type="scientific">Arthrobacter alpinus</name>
    <dbReference type="NCBI Taxonomy" id="656366"/>
    <lineage>
        <taxon>Bacteria</taxon>
        <taxon>Bacillati</taxon>
        <taxon>Actinomycetota</taxon>
        <taxon>Actinomycetes</taxon>
        <taxon>Micrococcales</taxon>
        <taxon>Micrococcaceae</taxon>
        <taxon>Arthrobacter</taxon>
    </lineage>
</organism>
<evidence type="ECO:0000256" key="6">
    <source>
        <dbReference type="SAM" id="MobiDB-lite"/>
    </source>
</evidence>
<dbReference type="GO" id="GO:0034755">
    <property type="term" value="P:iron ion transmembrane transport"/>
    <property type="evidence" value="ECO:0007669"/>
    <property type="project" value="TreeGrafter"/>
</dbReference>
<dbReference type="AlphaFoldDB" id="A0A0S2LZY5"/>
<keyword evidence="3 7" id="KW-0812">Transmembrane</keyword>
<dbReference type="RefSeq" id="WP_062288720.1">
    <property type="nucleotide sequence ID" value="NZ_CP013200.1"/>
</dbReference>
<dbReference type="Pfam" id="PF01566">
    <property type="entry name" value="Nramp"/>
    <property type="match status" value="1"/>
</dbReference>
<dbReference type="GO" id="GO:0005886">
    <property type="term" value="C:plasma membrane"/>
    <property type="evidence" value="ECO:0007669"/>
    <property type="project" value="TreeGrafter"/>
</dbReference>
<reference evidence="9" key="1">
    <citation type="submission" date="2015-11" db="EMBL/GenBank/DDBJ databases">
        <authorList>
            <person name="Kumar R."/>
            <person name="Singh D."/>
            <person name="Swarnkar M.K."/>
            <person name="Singh A.K."/>
            <person name="Kumar S."/>
        </authorList>
    </citation>
    <scope>NUCLEOTIDE SEQUENCE [LARGE SCALE GENOMIC DNA]</scope>
    <source>
        <strain evidence="9">ERGS4:06</strain>
    </source>
</reference>
<dbReference type="InterPro" id="IPR001046">
    <property type="entry name" value="NRAMP_fam"/>
</dbReference>
<dbReference type="GO" id="GO:0005384">
    <property type="term" value="F:manganese ion transmembrane transporter activity"/>
    <property type="evidence" value="ECO:0007669"/>
    <property type="project" value="TreeGrafter"/>
</dbReference>
<dbReference type="Proteomes" id="UP000059574">
    <property type="component" value="Chromosome"/>
</dbReference>
<accession>A0A0S2LZY5</accession>
<evidence type="ECO:0000256" key="5">
    <source>
        <dbReference type="ARBA" id="ARBA00023136"/>
    </source>
</evidence>
<comment type="subcellular location">
    <subcellularLocation>
        <location evidence="1">Membrane</location>
        <topology evidence="1">Multi-pass membrane protein</topology>
    </subcellularLocation>
</comment>
<dbReference type="PANTHER" id="PTHR11706">
    <property type="entry name" value="SOLUTE CARRIER PROTEIN FAMILY 11 MEMBER"/>
    <property type="match status" value="1"/>
</dbReference>
<dbReference type="OrthoDB" id="9787548at2"/>
<feature type="transmembrane region" description="Helical" evidence="7">
    <location>
        <begin position="177"/>
        <end position="196"/>
    </location>
</feature>
<feature type="transmembrane region" description="Helical" evidence="7">
    <location>
        <begin position="216"/>
        <end position="236"/>
    </location>
</feature>
<evidence type="ECO:0000256" key="7">
    <source>
        <dbReference type="SAM" id="Phobius"/>
    </source>
</evidence>
<dbReference type="PANTHER" id="PTHR11706:SF33">
    <property type="entry name" value="NATURAL RESISTANCE-ASSOCIATED MACROPHAGE PROTEIN 2"/>
    <property type="match status" value="1"/>
</dbReference>
<proteinExistence type="predicted"/>
<protein>
    <recommendedName>
        <fullName evidence="10">NRAMP (Natural resistance-associated macrophage protein) metal ion transporters</fullName>
    </recommendedName>
</protein>
<feature type="region of interest" description="Disordered" evidence="6">
    <location>
        <begin position="1"/>
        <end position="30"/>
    </location>
</feature>
<dbReference type="EMBL" id="CP013200">
    <property type="protein sequence ID" value="ALO66940.1"/>
    <property type="molecule type" value="Genomic_DNA"/>
</dbReference>
<reference evidence="8 9" key="2">
    <citation type="journal article" date="2016" name="J. Biotechnol.">
        <title>Complete genome sequence of Arthrobacter alpinus ERGS4:06, a yellow pigmented bacterium tolerant to cold and radiations isolated from Sikkim Himalaya.</title>
        <authorList>
            <person name="Kumar R."/>
            <person name="Singh D."/>
            <person name="Swarnkar M.K."/>
            <person name="Singh A.K."/>
            <person name="Kumar S."/>
        </authorList>
    </citation>
    <scope>NUCLEOTIDE SEQUENCE [LARGE SCALE GENOMIC DNA]</scope>
    <source>
        <strain evidence="8 9">ERGS4:06</strain>
    </source>
</reference>
<dbReference type="GO" id="GO:0015086">
    <property type="term" value="F:cadmium ion transmembrane transporter activity"/>
    <property type="evidence" value="ECO:0007669"/>
    <property type="project" value="TreeGrafter"/>
</dbReference>
<evidence type="ECO:0000313" key="9">
    <source>
        <dbReference type="Proteomes" id="UP000059574"/>
    </source>
</evidence>
<feature type="compositionally biased region" description="Polar residues" evidence="6">
    <location>
        <begin position="1"/>
        <end position="10"/>
    </location>
</feature>
<evidence type="ECO:0000313" key="8">
    <source>
        <dbReference type="EMBL" id="ALO66940.1"/>
    </source>
</evidence>
<feature type="transmembrane region" description="Helical" evidence="7">
    <location>
        <begin position="114"/>
        <end position="138"/>
    </location>
</feature>
<evidence type="ECO:0000256" key="1">
    <source>
        <dbReference type="ARBA" id="ARBA00004141"/>
    </source>
</evidence>
<keyword evidence="4 7" id="KW-1133">Transmembrane helix</keyword>
<keyword evidence="5 7" id="KW-0472">Membrane</keyword>
<sequence length="257" mass="26754">MDADSASTEDPQPFGNEAATDEATGARTKKRSPVVRYLSILGPGLVTGASDDDPSGIATYAQAGATYSNSMLWTVPLTLPLMMAVQEICDRTALATGKSLGLLVRVKFGRQPSIVIGVLIAALLVANTLNIAADLVAIGDGVQLLGAGPAPLWSAIAGAAIGTTLIVGSFEAIARIFKYLCLALLAYVAVLFAANVNWPDALQGMLGLQLRFEPGYLGLAVAVLGTTITPVPVFLAERAPDRRNAGRGTRGRRRPLP</sequence>